<dbReference type="EMBL" id="LAVV01006941">
    <property type="protein sequence ID" value="KNZ57708.1"/>
    <property type="molecule type" value="Genomic_DNA"/>
</dbReference>
<feature type="compositionally biased region" description="Basic and acidic residues" evidence="2">
    <location>
        <begin position="271"/>
        <end position="291"/>
    </location>
</feature>
<feature type="region of interest" description="Disordered" evidence="2">
    <location>
        <begin position="257"/>
        <end position="433"/>
    </location>
</feature>
<feature type="coiled-coil region" evidence="1">
    <location>
        <begin position="1035"/>
        <end position="1073"/>
    </location>
</feature>
<dbReference type="SUPFAM" id="SSF55277">
    <property type="entry name" value="GYF domain"/>
    <property type="match status" value="1"/>
</dbReference>
<sequence>MSQSNEINFGPVFMRGRKPASVTNKPTPNSNPITPQNQFNQAQRPNHGTTNNVLKPTNHNPTPGSFSPETNTSSLPLPKSFSAALSPGKETDNRPHSNGFPSSAWESNLNHHNSQPIDSTSHLSDQQFSGPADYSRETLLNLYSENLASKLPPDLELSHPSVSVEFVGPPLALIEMTDTEKELFAGPFNSEKRSAAPKLQTHHSIHDHTQGIPPSPDTSVNHGHLSNKLSVGGPVKLGKHNSIERFNSLGIQGGVLAGVASPSHSHPNARRRGDNELDSNESPRRFQRPDDSAAPWTATPRDRRTRDLAPPSDGKWKRGVSFEDKIQNPDTPGGANLKYSVLDKMREKAAGNHEPSPRDAHRALSPTAPEQPAGAARPQSHKVNESSGHVTGHGFDDNPTSSSALKTESGNSQQVFSHGPEPSTGLTTPPSVTDLNPENIAWQYRDPSGTVQGPFTAFQMQEWYKATFFRDDLLVKRVIDVAFETLETLILRVGDRDRPFLSRPPPALPPNLPLPQAHSHNHQPLTSQPSPRMPVSNALEQASSLPSQAEGLSAVDPMLPANVSSTPSQHTPMSAPDPWNGVAPGASPLPHPAIIPASTPLTSAAGWNSSSLPAFTAQPNLRNSDFVINDGLIEFNNVNLLNNGLLPNLPQSFMSSDTLRFLQHVQHPALSMAAANGYPFPLPIPHPPNFGQIPTMSHLSNSAMNPMLAAQLHAQLMHPYLFNNPVPDSGEGGEPQPERPSHDNVMPHLHHPDPWQVSPQPPHDSSLGATDQKPAQSMATMSKTHTQMSFPLKPDDVGVNEPAAPPKSDDIRQPVHTPSCPQSSELRPSAPGENYVKPKSQPVSAINFEKEVTATPVTASHASTIIPPSSNVSPGAVEREPATSTSIPTQAMSVQNESSRESLQSQPSPMTTLPESATTTDPTHPNQSWRNLTHQPAAKPSSASHHSASIAPSAPKSSGKVVVLSKAQQDEQDRRTASIQKAQLQLKEAQAVERAAREASEAAAAATAASFSTPAPWLKEEKPSSNLSLTEIQAIEAKQLEKRRLAEKQAAANRAMAEQAIAAERAMKAAKETLPATSNWAATASSPTKQSVSATVWGSKEPEAPTATNGPKQSMKQIQEEEARKKSLALQQQQQQPRPAPAAKIAGGYAGTVASSKPAVSGPWSVVGAKSKVIVPPAPVGVRSSSVTVPGVSSGAVRVVQSAGPTASKPVPKNISTASTKPTKSGQSIPGPANNNSTIASNPTPNSDGPPPASPEFMKWLREALRGMNNVVIEFSYRPLTYIWLGYSLVDDFVKMLLDFPVNPDESVLEIVSDSVYAGSATLDGRRFAKEFNARRIADVAARSGSNGKAGVGGKTSSSQPGSSGLPNGTGTAHALKKPSYHIGSPSTASFGTMADAVKLQPAPKNDGWGFAVVGAKKKKK</sequence>
<feature type="compositionally biased region" description="Polar residues" evidence="2">
    <location>
        <begin position="857"/>
        <end position="873"/>
    </location>
</feature>
<feature type="compositionally biased region" description="Basic and acidic residues" evidence="2">
    <location>
        <begin position="314"/>
        <end position="327"/>
    </location>
</feature>
<evidence type="ECO:0000313" key="5">
    <source>
        <dbReference type="Proteomes" id="UP000037035"/>
    </source>
</evidence>
<feature type="region of interest" description="Disordered" evidence="2">
    <location>
        <begin position="1"/>
        <end position="131"/>
    </location>
</feature>
<feature type="domain" description="GYF" evidence="3">
    <location>
        <begin position="439"/>
        <end position="487"/>
    </location>
</feature>
<feature type="region of interest" description="Disordered" evidence="2">
    <location>
        <begin position="1344"/>
        <end position="1381"/>
    </location>
</feature>
<dbReference type="PANTHER" id="PTHR14445:SF36">
    <property type="entry name" value="FI03272P-RELATED"/>
    <property type="match status" value="1"/>
</dbReference>
<feature type="compositionally biased region" description="Low complexity" evidence="2">
    <location>
        <begin position="936"/>
        <end position="958"/>
    </location>
</feature>
<gene>
    <name evidence="4" type="ORF">VP01_2093g1</name>
</gene>
<dbReference type="OrthoDB" id="6415790at2759"/>
<feature type="region of interest" description="Disordered" evidence="2">
    <location>
        <begin position="193"/>
        <end position="236"/>
    </location>
</feature>
<feature type="region of interest" description="Disordered" evidence="2">
    <location>
        <begin position="1005"/>
        <end position="1026"/>
    </location>
</feature>
<feature type="compositionally biased region" description="Polar residues" evidence="2">
    <location>
        <begin position="424"/>
        <end position="433"/>
    </location>
</feature>
<reference evidence="4 5" key="1">
    <citation type="submission" date="2015-08" db="EMBL/GenBank/DDBJ databases">
        <title>Next Generation Sequencing and Analysis of the Genome of Puccinia sorghi L Schw, the Causal Agent of Maize Common Rust.</title>
        <authorList>
            <person name="Rochi L."/>
            <person name="Burguener G."/>
            <person name="Darino M."/>
            <person name="Turjanski A."/>
            <person name="Kreff E."/>
            <person name="Dieguez M.J."/>
            <person name="Sacco F."/>
        </authorList>
    </citation>
    <scope>NUCLEOTIDE SEQUENCE [LARGE SCALE GENOMIC DNA]</scope>
    <source>
        <strain evidence="4 5">RO10H11247</strain>
    </source>
</reference>
<dbReference type="Pfam" id="PF02213">
    <property type="entry name" value="GYF"/>
    <property type="match status" value="1"/>
</dbReference>
<evidence type="ECO:0000256" key="1">
    <source>
        <dbReference type="SAM" id="Coils"/>
    </source>
</evidence>
<feature type="compositionally biased region" description="Polar residues" evidence="2">
    <location>
        <begin position="538"/>
        <end position="547"/>
    </location>
</feature>
<proteinExistence type="predicted"/>
<feature type="compositionally biased region" description="Polar residues" evidence="2">
    <location>
        <begin position="398"/>
        <end position="416"/>
    </location>
</feature>
<dbReference type="GO" id="GO:0005829">
    <property type="term" value="C:cytosol"/>
    <property type="evidence" value="ECO:0007669"/>
    <property type="project" value="TreeGrafter"/>
</dbReference>
<dbReference type="PANTHER" id="PTHR14445">
    <property type="entry name" value="GRB10 INTERACTING GYF PROTEIN"/>
    <property type="match status" value="1"/>
</dbReference>
<dbReference type="STRING" id="27349.A0A0L6VAD1"/>
<evidence type="ECO:0000259" key="3">
    <source>
        <dbReference type="PROSITE" id="PS50829"/>
    </source>
</evidence>
<dbReference type="Gene3D" id="3.30.1490.40">
    <property type="match status" value="1"/>
</dbReference>
<feature type="compositionally biased region" description="Polar residues" evidence="2">
    <location>
        <begin position="1214"/>
        <end position="1247"/>
    </location>
</feature>
<feature type="compositionally biased region" description="Polar residues" evidence="2">
    <location>
        <begin position="767"/>
        <end position="789"/>
    </location>
</feature>
<comment type="caution">
    <text evidence="4">The sequence shown here is derived from an EMBL/GenBank/DDBJ whole genome shotgun (WGS) entry which is preliminary data.</text>
</comment>
<feature type="region of interest" description="Disordered" evidence="2">
    <location>
        <begin position="1402"/>
        <end position="1421"/>
    </location>
</feature>
<dbReference type="PROSITE" id="PS50829">
    <property type="entry name" value="GYF"/>
    <property type="match status" value="1"/>
</dbReference>
<feature type="compositionally biased region" description="Polar residues" evidence="2">
    <location>
        <begin position="1355"/>
        <end position="1371"/>
    </location>
</feature>
<feature type="compositionally biased region" description="Low complexity" evidence="2">
    <location>
        <begin position="1128"/>
        <end position="1144"/>
    </location>
</feature>
<feature type="compositionally biased region" description="Polar residues" evidence="2">
    <location>
        <begin position="1075"/>
        <end position="1096"/>
    </location>
</feature>
<protein>
    <recommendedName>
        <fullName evidence="3">GYF domain-containing protein</fullName>
    </recommendedName>
</protein>
<feature type="compositionally biased region" description="Polar residues" evidence="2">
    <location>
        <begin position="1106"/>
        <end position="1117"/>
    </location>
</feature>
<feature type="region of interest" description="Disordered" evidence="2">
    <location>
        <begin position="1073"/>
        <end position="1144"/>
    </location>
</feature>
<dbReference type="InterPro" id="IPR035445">
    <property type="entry name" value="GYF-like_dom_sf"/>
</dbReference>
<feature type="compositionally biased region" description="Basic and acidic residues" evidence="2">
    <location>
        <begin position="341"/>
        <end position="362"/>
    </location>
</feature>
<accession>A0A0L6VAD1</accession>
<feature type="compositionally biased region" description="Polar residues" evidence="2">
    <location>
        <begin position="882"/>
        <end position="934"/>
    </location>
</feature>
<feature type="compositionally biased region" description="Pro residues" evidence="2">
    <location>
        <begin position="502"/>
        <end position="513"/>
    </location>
</feature>
<feature type="region of interest" description="Disordered" evidence="2">
    <location>
        <begin position="1201"/>
        <end position="1255"/>
    </location>
</feature>
<keyword evidence="1" id="KW-0175">Coiled coil</keyword>
<evidence type="ECO:0000256" key="2">
    <source>
        <dbReference type="SAM" id="MobiDB-lite"/>
    </source>
</evidence>
<dbReference type="SMART" id="SM00444">
    <property type="entry name" value="GYF"/>
    <property type="match status" value="1"/>
</dbReference>
<dbReference type="InterPro" id="IPR003169">
    <property type="entry name" value="GYF"/>
</dbReference>
<evidence type="ECO:0000313" key="4">
    <source>
        <dbReference type="EMBL" id="KNZ57708.1"/>
    </source>
</evidence>
<name>A0A0L6VAD1_9BASI</name>
<dbReference type="VEuPathDB" id="FungiDB:VP01_2093g1"/>
<feature type="region of interest" description="Disordered" evidence="2">
    <location>
        <begin position="721"/>
        <end position="838"/>
    </location>
</feature>
<dbReference type="InterPro" id="IPR051640">
    <property type="entry name" value="GRB10-interact_GYF"/>
</dbReference>
<feature type="region of interest" description="Disordered" evidence="2">
    <location>
        <begin position="857"/>
        <end position="979"/>
    </location>
</feature>
<feature type="compositionally biased region" description="Polar residues" evidence="2">
    <location>
        <begin position="99"/>
        <end position="129"/>
    </location>
</feature>
<organism evidence="4 5">
    <name type="scientific">Puccinia sorghi</name>
    <dbReference type="NCBI Taxonomy" id="27349"/>
    <lineage>
        <taxon>Eukaryota</taxon>
        <taxon>Fungi</taxon>
        <taxon>Dikarya</taxon>
        <taxon>Basidiomycota</taxon>
        <taxon>Pucciniomycotina</taxon>
        <taxon>Pucciniomycetes</taxon>
        <taxon>Pucciniales</taxon>
        <taxon>Pucciniaceae</taxon>
        <taxon>Puccinia</taxon>
    </lineage>
</organism>
<keyword evidence="5" id="KW-1185">Reference proteome</keyword>
<feature type="region of interest" description="Disordered" evidence="2">
    <location>
        <begin position="497"/>
        <end position="547"/>
    </location>
</feature>
<feature type="compositionally biased region" description="Polar residues" evidence="2">
    <location>
        <begin position="21"/>
        <end position="75"/>
    </location>
</feature>
<dbReference type="Proteomes" id="UP000037035">
    <property type="component" value="Unassembled WGS sequence"/>
</dbReference>